<gene>
    <name evidence="1" type="ORF">BDY19DRAFT_991976</name>
</gene>
<protein>
    <submittedName>
        <fullName evidence="1">MFS polyamine transporter</fullName>
    </submittedName>
</protein>
<evidence type="ECO:0000313" key="2">
    <source>
        <dbReference type="Proteomes" id="UP001055072"/>
    </source>
</evidence>
<evidence type="ECO:0000313" key="1">
    <source>
        <dbReference type="EMBL" id="KAI0090531.1"/>
    </source>
</evidence>
<proteinExistence type="predicted"/>
<keyword evidence="2" id="KW-1185">Reference proteome</keyword>
<dbReference type="EMBL" id="MU274907">
    <property type="protein sequence ID" value="KAI0090531.1"/>
    <property type="molecule type" value="Genomic_DNA"/>
</dbReference>
<organism evidence="1 2">
    <name type="scientific">Irpex rosettiformis</name>
    <dbReference type="NCBI Taxonomy" id="378272"/>
    <lineage>
        <taxon>Eukaryota</taxon>
        <taxon>Fungi</taxon>
        <taxon>Dikarya</taxon>
        <taxon>Basidiomycota</taxon>
        <taxon>Agaricomycotina</taxon>
        <taxon>Agaricomycetes</taxon>
        <taxon>Polyporales</taxon>
        <taxon>Irpicaceae</taxon>
        <taxon>Irpex</taxon>
    </lineage>
</organism>
<comment type="caution">
    <text evidence="1">The sequence shown here is derived from an EMBL/GenBank/DDBJ whole genome shotgun (WGS) entry which is preliminary data.</text>
</comment>
<accession>A0ACB8U8G4</accession>
<dbReference type="Proteomes" id="UP001055072">
    <property type="component" value="Unassembled WGS sequence"/>
</dbReference>
<sequence length="558" mass="60477">MSSLPITIDRRDTNQGQLTPELDANSRPPSTEPPLADNFSESKRVVDAPMPSSASQAPTVTDEALLLVDWDGPDDPKNPKNWREAKKWTVAMTMSLFTLMSALSSSMVAPAAFQIAADLNITQSVEVSMTISIFVLAYAVGPLFLGPLSEIYGRVIVLQLANATFLAFNLGCGFAQNKSQFMAFRFMAGLGGSAPLSVGGGVLSDLWNADKRGKAVGVYSLAPLLGPVIGPVAGGFVAQYSTWRWVFWAITIADSVVQGAGLLLLKETYAPTLLKRKAKRIRAQMNTEKGDGNTLVVQTIYEQRQGDVTWREWLIRSLIRPFSLFVQEPIIQLFGVYLAFVYGVLYISLTTLPRIFTEVYHQKPGILGLHYIALGLGLTTAAQINSITIDHVYRILTNKNGGIGKPEYRLLPIIPGTFCLPIGLLIAGWTAQEHTHWIGPDIGFFFLGVGSASVFQGLQAYVIDSFPQYAASALAAVSCFRSLAGFGFPLFAPYMYDALGYGKGDTILAAFCLGVGSPALILFWLYGEKIRGMSRRARSTVHVTPPDAEKLTGGPNAA</sequence>
<reference evidence="1" key="1">
    <citation type="journal article" date="2021" name="Environ. Microbiol.">
        <title>Gene family expansions and transcriptome signatures uncover fungal adaptations to wood decay.</title>
        <authorList>
            <person name="Hage H."/>
            <person name="Miyauchi S."/>
            <person name="Viragh M."/>
            <person name="Drula E."/>
            <person name="Min B."/>
            <person name="Chaduli D."/>
            <person name="Navarro D."/>
            <person name="Favel A."/>
            <person name="Norest M."/>
            <person name="Lesage-Meessen L."/>
            <person name="Balint B."/>
            <person name="Merenyi Z."/>
            <person name="de Eugenio L."/>
            <person name="Morin E."/>
            <person name="Martinez A.T."/>
            <person name="Baldrian P."/>
            <person name="Stursova M."/>
            <person name="Martinez M.J."/>
            <person name="Novotny C."/>
            <person name="Magnuson J.K."/>
            <person name="Spatafora J.W."/>
            <person name="Maurice S."/>
            <person name="Pangilinan J."/>
            <person name="Andreopoulos W."/>
            <person name="LaButti K."/>
            <person name="Hundley H."/>
            <person name="Na H."/>
            <person name="Kuo A."/>
            <person name="Barry K."/>
            <person name="Lipzen A."/>
            <person name="Henrissat B."/>
            <person name="Riley R."/>
            <person name="Ahrendt S."/>
            <person name="Nagy L.G."/>
            <person name="Grigoriev I.V."/>
            <person name="Martin F."/>
            <person name="Rosso M.N."/>
        </authorList>
    </citation>
    <scope>NUCLEOTIDE SEQUENCE</scope>
    <source>
        <strain evidence="1">CBS 384.51</strain>
    </source>
</reference>
<name>A0ACB8U8G4_9APHY</name>